<proteinExistence type="predicted"/>
<dbReference type="Gene3D" id="2.120.10.80">
    <property type="entry name" value="Kelch-type beta propeller"/>
    <property type="match status" value="1"/>
</dbReference>
<dbReference type="RefSeq" id="XP_010256544.1">
    <property type="nucleotide sequence ID" value="XM_010258242.1"/>
</dbReference>
<sequence length="366" mass="41970">MENESSLKKPEGDRENFEFGFAWHVLPFHIWETILLFLPISNLLRMKSVCKAWRSLIESQPFIAAYRLVSHNDLYFVLFADFVNRNVAAAYNPTEDKWVLISLSHISSSCPSTCCKLRRALISDGSLVVAEDRKGSIVVSNIFTRAYRVLPPMLPSIWPYALAVIEGNSSYQVVSVSTADRVFSQVYDSRTERWEEKGEFDGRFAMLGNAAYLDGFLFCLTHSPDKLLAFELERGRWNLVDVVMPPLVCSYIFVHQGALTLVGGVEELGVLKKIGFWELDRLAKQWHPICFMPDHLFYKFGNGNLNHFTTVDRCGKICFCRSMSSLVLMYDLSENRWWWLPPCPLGSCLKHEWFGQALEPRINVLV</sequence>
<dbReference type="Gene3D" id="1.20.1280.50">
    <property type="match status" value="1"/>
</dbReference>
<dbReference type="KEGG" id="nnu:104596927"/>
<dbReference type="GeneID" id="104596927"/>
<name>A0A1U7ZQQ5_NELNU</name>
<protein>
    <submittedName>
        <fullName evidence="2">F-box/kelch-repeat protein At5g15710-like</fullName>
    </submittedName>
</protein>
<evidence type="ECO:0000313" key="2">
    <source>
        <dbReference type="RefSeq" id="XP_010256544.1"/>
    </source>
</evidence>
<dbReference type="SUPFAM" id="SSF81383">
    <property type="entry name" value="F-box domain"/>
    <property type="match status" value="1"/>
</dbReference>
<dbReference type="InterPro" id="IPR036047">
    <property type="entry name" value="F-box-like_dom_sf"/>
</dbReference>
<dbReference type="AlphaFoldDB" id="A0A1U7ZQQ5"/>
<gene>
    <name evidence="2" type="primary">LOC104596927</name>
</gene>
<accession>A0A1U7ZQQ5</accession>
<dbReference type="OMA" id="CTAWNSM"/>
<dbReference type="SUPFAM" id="SSF117281">
    <property type="entry name" value="Kelch motif"/>
    <property type="match status" value="1"/>
</dbReference>
<dbReference type="OrthoDB" id="1885938at2759"/>
<dbReference type="eggNOG" id="ENOG502RYDB">
    <property type="taxonomic scope" value="Eukaryota"/>
</dbReference>
<dbReference type="Proteomes" id="UP000189703">
    <property type="component" value="Unplaced"/>
</dbReference>
<dbReference type="SMART" id="SM00256">
    <property type="entry name" value="FBOX"/>
    <property type="match status" value="1"/>
</dbReference>
<dbReference type="InterPro" id="IPR050796">
    <property type="entry name" value="SCF_F-box_component"/>
</dbReference>
<organism evidence="1 2">
    <name type="scientific">Nelumbo nucifera</name>
    <name type="common">Sacred lotus</name>
    <dbReference type="NCBI Taxonomy" id="4432"/>
    <lineage>
        <taxon>Eukaryota</taxon>
        <taxon>Viridiplantae</taxon>
        <taxon>Streptophyta</taxon>
        <taxon>Embryophyta</taxon>
        <taxon>Tracheophyta</taxon>
        <taxon>Spermatophyta</taxon>
        <taxon>Magnoliopsida</taxon>
        <taxon>Proteales</taxon>
        <taxon>Nelumbonaceae</taxon>
        <taxon>Nelumbo</taxon>
    </lineage>
</organism>
<dbReference type="GO" id="GO:0031146">
    <property type="term" value="P:SCF-dependent proteasomal ubiquitin-dependent protein catabolic process"/>
    <property type="evidence" value="ECO:0000318"/>
    <property type="project" value="GO_Central"/>
</dbReference>
<dbReference type="InterPro" id="IPR015915">
    <property type="entry name" value="Kelch-typ_b-propeller"/>
</dbReference>
<reference evidence="2" key="1">
    <citation type="submission" date="2025-08" db="UniProtKB">
        <authorList>
            <consortium name="RefSeq"/>
        </authorList>
    </citation>
    <scope>IDENTIFICATION</scope>
</reference>
<dbReference type="CDD" id="cd22157">
    <property type="entry name" value="F-box_AtFBW1-like"/>
    <property type="match status" value="1"/>
</dbReference>
<keyword evidence="1" id="KW-1185">Reference proteome</keyword>
<dbReference type="Pfam" id="PF00646">
    <property type="entry name" value="F-box"/>
    <property type="match status" value="1"/>
</dbReference>
<evidence type="ECO:0000313" key="1">
    <source>
        <dbReference type="Proteomes" id="UP000189703"/>
    </source>
</evidence>
<dbReference type="PANTHER" id="PTHR31672">
    <property type="entry name" value="BNACNNG10540D PROTEIN"/>
    <property type="match status" value="1"/>
</dbReference>
<dbReference type="GO" id="GO:0004842">
    <property type="term" value="F:ubiquitin-protein transferase activity"/>
    <property type="evidence" value="ECO:0000318"/>
    <property type="project" value="GO_Central"/>
</dbReference>
<dbReference type="InterPro" id="IPR001810">
    <property type="entry name" value="F-box_dom"/>
</dbReference>
<dbReference type="PROSITE" id="PS50181">
    <property type="entry name" value="FBOX"/>
    <property type="match status" value="1"/>
</dbReference>